<evidence type="ECO:0000313" key="2">
    <source>
        <dbReference type="EMBL" id="CAG98416.1"/>
    </source>
</evidence>
<dbReference type="Pfam" id="PF04801">
    <property type="entry name" value="RPC5"/>
    <property type="match status" value="1"/>
</dbReference>
<name>Q6CK31_KLULA</name>
<dbReference type="OMA" id="NCHASIK"/>
<accession>Q6CK31</accession>
<protein>
    <submittedName>
        <fullName evidence="2">KLLA0F13948p</fullName>
    </submittedName>
</protein>
<proteinExistence type="predicted"/>
<evidence type="ECO:0000313" key="3">
    <source>
        <dbReference type="Proteomes" id="UP000000598"/>
    </source>
</evidence>
<gene>
    <name evidence="2" type="ORF">KLLA0_F13948g</name>
</gene>
<reference evidence="2 3" key="1">
    <citation type="journal article" date="2004" name="Nature">
        <title>Genome evolution in yeasts.</title>
        <authorList>
            <consortium name="Genolevures"/>
            <person name="Dujon B."/>
            <person name="Sherman D."/>
            <person name="Fischer G."/>
            <person name="Durrens P."/>
            <person name="Casaregola S."/>
            <person name="Lafontaine I."/>
            <person name="de Montigny J."/>
            <person name="Marck C."/>
            <person name="Neuveglise C."/>
            <person name="Talla E."/>
            <person name="Goffard N."/>
            <person name="Frangeul L."/>
            <person name="Aigle M."/>
            <person name="Anthouard V."/>
            <person name="Babour A."/>
            <person name="Barbe V."/>
            <person name="Barnay S."/>
            <person name="Blanchin S."/>
            <person name="Beckerich J.M."/>
            <person name="Beyne E."/>
            <person name="Bleykasten C."/>
            <person name="Boisrame A."/>
            <person name="Boyer J."/>
            <person name="Cattolico L."/>
            <person name="Confanioleri F."/>
            <person name="de Daruvar A."/>
            <person name="Despons L."/>
            <person name="Fabre E."/>
            <person name="Fairhead C."/>
            <person name="Ferry-Dumazet H."/>
            <person name="Groppi A."/>
            <person name="Hantraye F."/>
            <person name="Hennequin C."/>
            <person name="Jauniaux N."/>
            <person name="Joyet P."/>
            <person name="Kachouri R."/>
            <person name="Kerrest A."/>
            <person name="Koszul R."/>
            <person name="Lemaire M."/>
            <person name="Lesur I."/>
            <person name="Ma L."/>
            <person name="Muller H."/>
            <person name="Nicaud J.M."/>
            <person name="Nikolski M."/>
            <person name="Oztas S."/>
            <person name="Ozier-Kalogeropoulos O."/>
            <person name="Pellenz S."/>
            <person name="Potier S."/>
            <person name="Richard G.F."/>
            <person name="Straub M.L."/>
            <person name="Suleau A."/>
            <person name="Swennene D."/>
            <person name="Tekaia F."/>
            <person name="Wesolowski-Louvel M."/>
            <person name="Westhof E."/>
            <person name="Wirth B."/>
            <person name="Zeniou-Meyer M."/>
            <person name="Zivanovic I."/>
            <person name="Bolotin-Fukuhara M."/>
            <person name="Thierry A."/>
            <person name="Bouchier C."/>
            <person name="Caudron B."/>
            <person name="Scarpelli C."/>
            <person name="Gaillardin C."/>
            <person name="Weissenbach J."/>
            <person name="Wincker P."/>
            <person name="Souciet J.L."/>
        </authorList>
    </citation>
    <scope>NUCLEOTIDE SEQUENCE [LARGE SCALE GENOMIC DNA]</scope>
    <source>
        <strain evidence="3">ATCC 8585 / CBS 2359 / DSM 70799 / NBRC 1267 / NRRL Y-1140 / WM37</strain>
    </source>
</reference>
<sequence>MSNGLFVTDEDGDTEMNGNGKLDKKLQSSEILKEDDPVVNEIPINLTVGPCPLHVLQFPNKPKRLAKNMDEHPPIAGVRYKDESSVWEIDIPLNTQVFFDKEKAAESWNNVDVQTLKGVAVSNDMLQYAGVMKQGQLYLIPVEKVAQMRPYFRYIDSHQQVKKDEDAKAKPANPTAKKNQVITMSVKSSSEANQNRLGGALLAHKVADEEEFKPLEWKDDTFESFVEEVTSEKSTVPLKPMDNDAVYLSKLF</sequence>
<dbReference type="GO" id="GO:0005666">
    <property type="term" value="C:RNA polymerase III complex"/>
    <property type="evidence" value="ECO:0007669"/>
    <property type="project" value="TreeGrafter"/>
</dbReference>
<feature type="region of interest" description="Disordered" evidence="1">
    <location>
        <begin position="1"/>
        <end position="21"/>
    </location>
</feature>
<dbReference type="PANTHER" id="PTHR12069">
    <property type="entry name" value="DNA-DIRECTED RNA POLYMERASES III 80 KDA POLYPEPTIDE RNA POLYMERASE III SUBUNIT 5"/>
    <property type="match status" value="1"/>
</dbReference>
<dbReference type="PaxDb" id="284590-Q6CK31"/>
<dbReference type="EMBL" id="CR382126">
    <property type="protein sequence ID" value="CAG98416.1"/>
    <property type="molecule type" value="Genomic_DNA"/>
</dbReference>
<dbReference type="GO" id="GO:0042797">
    <property type="term" value="P:tRNA transcription by RNA polymerase III"/>
    <property type="evidence" value="ECO:0007669"/>
    <property type="project" value="TreeGrafter"/>
</dbReference>
<dbReference type="FunCoup" id="Q6CK31">
    <property type="interactions" value="157"/>
</dbReference>
<dbReference type="eggNOG" id="KOG2354">
    <property type="taxonomic scope" value="Eukaryota"/>
</dbReference>
<keyword evidence="3" id="KW-1185">Reference proteome</keyword>
<dbReference type="Proteomes" id="UP000000598">
    <property type="component" value="Chromosome F"/>
</dbReference>
<dbReference type="InterPro" id="IPR006886">
    <property type="entry name" value="RNA_pol_III_Rpc5"/>
</dbReference>
<dbReference type="AlphaFoldDB" id="Q6CK31"/>
<evidence type="ECO:0000256" key="1">
    <source>
        <dbReference type="SAM" id="MobiDB-lite"/>
    </source>
</evidence>
<dbReference type="PANTHER" id="PTHR12069:SF0">
    <property type="entry name" value="DNA-DIRECTED RNA POLYMERASE III SUBUNIT RPC5"/>
    <property type="match status" value="1"/>
</dbReference>
<organism evidence="2 3">
    <name type="scientific">Kluyveromyces lactis (strain ATCC 8585 / CBS 2359 / DSM 70799 / NBRC 1267 / NRRL Y-1140 / WM37)</name>
    <name type="common">Yeast</name>
    <name type="synonym">Candida sphaerica</name>
    <dbReference type="NCBI Taxonomy" id="284590"/>
    <lineage>
        <taxon>Eukaryota</taxon>
        <taxon>Fungi</taxon>
        <taxon>Dikarya</taxon>
        <taxon>Ascomycota</taxon>
        <taxon>Saccharomycotina</taxon>
        <taxon>Saccharomycetes</taxon>
        <taxon>Saccharomycetales</taxon>
        <taxon>Saccharomycetaceae</taxon>
        <taxon>Kluyveromyces</taxon>
    </lineage>
</organism>
<dbReference type="HOGENOM" id="CLU_072845_1_0_1"/>
<dbReference type="InParanoid" id="Q6CK31"/>
<dbReference type="KEGG" id="kla:KLLA0_F13948g"/>
<dbReference type="STRING" id="284590.Q6CK31"/>